<protein>
    <submittedName>
        <fullName evidence="1">Uncharacterized protein</fullName>
    </submittedName>
</protein>
<comment type="caution">
    <text evidence="1">The sequence shown here is derived from an EMBL/GenBank/DDBJ whole genome shotgun (WGS) entry which is preliminary data.</text>
</comment>
<organism evidence="1 2">
    <name type="scientific">Phlebia brevispora</name>
    <dbReference type="NCBI Taxonomy" id="194682"/>
    <lineage>
        <taxon>Eukaryota</taxon>
        <taxon>Fungi</taxon>
        <taxon>Dikarya</taxon>
        <taxon>Basidiomycota</taxon>
        <taxon>Agaricomycotina</taxon>
        <taxon>Agaricomycetes</taxon>
        <taxon>Polyporales</taxon>
        <taxon>Meruliaceae</taxon>
        <taxon>Phlebia</taxon>
    </lineage>
</organism>
<evidence type="ECO:0000313" key="1">
    <source>
        <dbReference type="EMBL" id="KAJ3549575.1"/>
    </source>
</evidence>
<sequence length="2109" mass="239898">MTARDEQDCAFHTEDDTFELSGGGRKALITVNKLTQYPVHYGSLHRLNLADRLPLVNVQCVCDSRNAASPYELSSLLPYALLISIASKPQLRYVAKLHNINLVRLHCPIAEIREEMACHQCNEDCDVTVAVFARPSFQANSPFMVTWKADTQIKSGVDMGSQTRPEKSETSSVNEHGHHFPPKPHSVRALSEIVGAWVDAIAAENVVDIPCGVCARGIPVAETEQVNLDDPMLTLLYEHSERATAGRITQKDGPKILYEPSIKQTPNGKEATVCKTCYNSLSKHKEIPRMAQVNGLWLGEVPDELRNLNFVEKLVIARYRHNVCTAEIRKGPTRKKMKANAVVFAQPIAKLTTKLPRPREELDECLVILFTGSTDPTKEDFRRTPFLIRRDAVWNALIWLTRNHKDYKDVELSYKNLMTYPEDEPPVAVFYSPGSGEEPVQARSVFDHEVEKGVSESPCPFAVHGMTVDEYVSMEIDRLRAIATQHLRLGKGVLAYGSAGTPESIYENPQLYPGLFPWLFPYGLGGFENELQMRSIPKKTHIKCLLARFDRRFQCDEYFPYLIFNQQQIADLSWGGYALIYKSNFRNVTEKILEILIDALTSLLERAKLTSILRPENEAEKCCMEVVHLLDFVAGKVPVSNTQKKYQRNEIRGLMYEKGLPLWFFTFAPAEHMNSIALVMNGLMNEDEYQKMIIPMESDRLRSIADNPVACAKFFHFLVKTFLCVVLRVSEERTGLFGKTSAYYGTVESQGRLTLHLHLLIWIENALTLQQIHDKLLANETEFREQLTAWLESCHQGEFSTGSMKDIYARRVARSECPPVDPIEDIENLEEDEQDEQNPVLRKPRHPGYSKDQEELTEWFNSVRAETDDIALRCNRHIHHKDPRQDSCRKGPLKRCRARFPQPICPQTVVEEGTQAKAVIAYITDYVTKSPLKTYSIFETVKNVLESRSTVLAEAPSRSAAAKKLICKIVNGLTARMEIGGPMLCTHLLGYPDHYTGHRFKVCSWVSYVGRVRRAWHTDDEMSDDEPSDATEHEEHVVLQRSKDGNLVGVSKLNDYVYRPVDMENMSLHEFLCCTNVEKMTPETRKQIESARTVHFSGVPIIREYLDGDHIEGEEDPENEDDHSDYRRPYPFTSDHHNHETHAVFFVKGGKRYVLNFIGGTLPRPDKGDREEYCMTMLTLFCPSGWRSGLELKQQDESWEDAFTKTDFSVDSRRLMRNMHLLYECQDARDDYASLRKAEERAELFGQYFSLDIVQTAYLQPDGTSYESTRIEQELLQLVEQSSEIIGRETASVHNKMREMQEFMGRIEVLTLKESTPPEDTQRTDIFSSTLTATEWKHILQTTKEDELASRAPCDFDTANRLNNRYRDVVRYQDNEVRVTTAEELFREYTDMVRPIAPHTMNFDLRDQISRIIDEFSLNAEQTRAFTIIDLQLSGDHLTPLKMYLGGMEGTGKSQVIKAVTAFLKHRNEQHRMELCTPTGAAASIIGGSTYHSVLGFSRDDGGASVTKLSKVRGRLARVDIVFIDEVSMLSCLALYKISEQMSNAFDNPTEAFGRKSVVLCGDFGQLPPPGIGQSPLYSNTVGNSSSALTLQGQRKALDKAVWHMFDTHVLLRDNMRQKGISPADQRYRRLLAHVRLKSCDDEDMDLLDAITLRNDEQRLNGLDSKFKYVSIITAWNAHRDAINAYSIPRFATEHQMQIQPFYSLDKLCLPKESVGLREALGQQINSSLVAAIDGRMLERLRDLLWRLPPCLTEHLPGVLNLCVGMPVMLKSNEATELGATNGAKGRVYGWDCETLPDGKKTLQTLFMQLTNPPRTIRIGSLPENVIPISTTSTKIRCTLPDDSATWITRRQVPILPNFAMTDFAAQGRTRPINPVDIRKCKSHQAIYTCLSRSASISATTIMAPFDKRRLVGGPSTDLKRELRELEIMDDITTRRIAGTLPASICSPTRAEYIQSYQKTFGIFHIPARVEPALRWDQEDEHTLRCHRTADRWENLSARRKRTGQLKRKSGDSNAEHSKKRFPLVSLKNMSSECPTGTRRPIGLPWDETNWSCAYDAVLTILYNGQRDYGMLDQVRLSGESVDDILMFNLQKLREKQIMLNTIRDAIRT</sequence>
<keyword evidence="2" id="KW-1185">Reference proteome</keyword>
<name>A0ACC1SZJ7_9APHY</name>
<gene>
    <name evidence="1" type="ORF">NM688_g5163</name>
</gene>
<proteinExistence type="predicted"/>
<dbReference type="Proteomes" id="UP001148662">
    <property type="component" value="Unassembled WGS sequence"/>
</dbReference>
<dbReference type="EMBL" id="JANHOG010000928">
    <property type="protein sequence ID" value="KAJ3549575.1"/>
    <property type="molecule type" value="Genomic_DNA"/>
</dbReference>
<accession>A0ACC1SZJ7</accession>
<reference evidence="1" key="1">
    <citation type="submission" date="2022-07" db="EMBL/GenBank/DDBJ databases">
        <title>Genome Sequence of Phlebia brevispora.</title>
        <authorList>
            <person name="Buettner E."/>
        </authorList>
    </citation>
    <scope>NUCLEOTIDE SEQUENCE</scope>
    <source>
        <strain evidence="1">MPL23</strain>
    </source>
</reference>
<evidence type="ECO:0000313" key="2">
    <source>
        <dbReference type="Proteomes" id="UP001148662"/>
    </source>
</evidence>